<feature type="domain" description="Clip" evidence="15">
    <location>
        <begin position="29"/>
        <end position="83"/>
    </location>
</feature>
<dbReference type="PROSITE" id="PS00135">
    <property type="entry name" value="TRYPSIN_SER"/>
    <property type="match status" value="1"/>
</dbReference>
<dbReference type="GO" id="GO:0004252">
    <property type="term" value="F:serine-type endopeptidase activity"/>
    <property type="evidence" value="ECO:0007669"/>
    <property type="project" value="UniProtKB-UniRule"/>
</dbReference>
<dbReference type="InterPro" id="IPR001254">
    <property type="entry name" value="Trypsin_dom"/>
</dbReference>
<keyword evidence="6 12" id="KW-0378">Hydrolase</keyword>
<dbReference type="PROSITE" id="PS00134">
    <property type="entry name" value="TRYPSIN_HIS"/>
    <property type="match status" value="1"/>
</dbReference>
<dbReference type="InterPro" id="IPR051487">
    <property type="entry name" value="Ser/Thr_Proteases_Immune/Dev"/>
</dbReference>
<reference evidence="16" key="2">
    <citation type="submission" date="2020-05" db="UniProtKB">
        <authorList>
            <consortium name="EnsemblMetazoa"/>
        </authorList>
    </citation>
    <scope>IDENTIFICATION</scope>
    <source>
        <strain evidence="16">maculatus3</strain>
    </source>
</reference>
<dbReference type="PROSITE" id="PS51888">
    <property type="entry name" value="CLIP"/>
    <property type="match status" value="1"/>
</dbReference>
<sequence>MHSLWIFFCGAVCFLTAVQCSTDGQEFQPCTTPKGIAGRCVRVRDCSYVLDFLRKDSFFYNDTEYLEGLQCGTRPDGRILVCCPQFTNEPQCGPPTFGVRIIGGNDTEIGEYPWLALLRFQTRNRKIQANCAGSLISKRFVLTAAHCYTSAKKKGWAIHTVRVAEWNFMNHRGNKDCKKLPDYDIPICRKDYDVVRFVVHPDYHVNYAVQVNDIALIELATDVEYNVFVKPICLPVNATILPQGGPGTEYTAAGWGSTDPDSGMSYLLKQINLRGFDKDQCKKLFQVPNDSGIGVGHICAGGVRGEDTCHGDSGGPLMESADGVWYLAGITSFGWPRCGKEGAPGVYTNVSHYLGWIAQETFRGILV</sequence>
<evidence type="ECO:0000256" key="3">
    <source>
        <dbReference type="ARBA" id="ARBA00022588"/>
    </source>
</evidence>
<keyword evidence="17" id="KW-1185">Reference proteome</keyword>
<evidence type="ECO:0000259" key="15">
    <source>
        <dbReference type="PROSITE" id="PS51888"/>
    </source>
</evidence>
<accession>A0A182S8Q6</accession>
<dbReference type="InterPro" id="IPR033116">
    <property type="entry name" value="TRYPSIN_SER"/>
</dbReference>
<dbReference type="Proteomes" id="UP000075901">
    <property type="component" value="Unassembled WGS sequence"/>
</dbReference>
<evidence type="ECO:0000259" key="14">
    <source>
        <dbReference type="PROSITE" id="PS50240"/>
    </source>
</evidence>
<dbReference type="InterPro" id="IPR043504">
    <property type="entry name" value="Peptidase_S1_PA_chymotrypsin"/>
</dbReference>
<evidence type="ECO:0000256" key="12">
    <source>
        <dbReference type="RuleBase" id="RU363034"/>
    </source>
</evidence>
<evidence type="ECO:0000256" key="1">
    <source>
        <dbReference type="ARBA" id="ARBA00004613"/>
    </source>
</evidence>
<keyword evidence="3" id="KW-0399">Innate immunity</keyword>
<dbReference type="InterPro" id="IPR018114">
    <property type="entry name" value="TRYPSIN_HIS"/>
</dbReference>
<feature type="chain" id="PRO_5023977796" description="CLIP domain-containing serine protease" evidence="13">
    <location>
        <begin position="21"/>
        <end position="367"/>
    </location>
</feature>
<feature type="signal peptide" evidence="13">
    <location>
        <begin position="1"/>
        <end position="20"/>
    </location>
</feature>
<keyword evidence="9" id="KW-1015">Disulfide bond</keyword>
<dbReference type="PRINTS" id="PR00722">
    <property type="entry name" value="CHYMOTRYPSIN"/>
</dbReference>
<dbReference type="Pfam" id="PF12032">
    <property type="entry name" value="CLIP"/>
    <property type="match status" value="1"/>
</dbReference>
<dbReference type="GO" id="GO:0006508">
    <property type="term" value="P:proteolysis"/>
    <property type="evidence" value="ECO:0007669"/>
    <property type="project" value="UniProtKB-KW"/>
</dbReference>
<evidence type="ECO:0000256" key="10">
    <source>
        <dbReference type="ARBA" id="ARBA00023180"/>
    </source>
</evidence>
<keyword evidence="10" id="KW-0325">Glycoprotein</keyword>
<evidence type="ECO:0000256" key="8">
    <source>
        <dbReference type="ARBA" id="ARBA00022859"/>
    </source>
</evidence>
<dbReference type="AlphaFoldDB" id="A0A182S8Q6"/>
<evidence type="ECO:0000256" key="7">
    <source>
        <dbReference type="ARBA" id="ARBA00022825"/>
    </source>
</evidence>
<keyword evidence="7 12" id="KW-0720">Serine protease</keyword>
<organism evidence="16 17">
    <name type="scientific">Anopheles maculatus</name>
    <dbReference type="NCBI Taxonomy" id="74869"/>
    <lineage>
        <taxon>Eukaryota</taxon>
        <taxon>Metazoa</taxon>
        <taxon>Ecdysozoa</taxon>
        <taxon>Arthropoda</taxon>
        <taxon>Hexapoda</taxon>
        <taxon>Insecta</taxon>
        <taxon>Pterygota</taxon>
        <taxon>Neoptera</taxon>
        <taxon>Endopterygota</taxon>
        <taxon>Diptera</taxon>
        <taxon>Nematocera</taxon>
        <taxon>Culicoidea</taxon>
        <taxon>Culicidae</taxon>
        <taxon>Anophelinae</taxon>
        <taxon>Anopheles</taxon>
        <taxon>Anopheles maculatus group</taxon>
    </lineage>
</organism>
<dbReference type="SMART" id="SM00020">
    <property type="entry name" value="Tryp_SPc"/>
    <property type="match status" value="1"/>
</dbReference>
<keyword evidence="4 12" id="KW-0645">Protease</keyword>
<dbReference type="EC" id="3.4.21.-" evidence="12"/>
<proteinExistence type="inferred from homology"/>
<dbReference type="CDD" id="cd00190">
    <property type="entry name" value="Tryp_SPc"/>
    <property type="match status" value="1"/>
</dbReference>
<dbReference type="InterPro" id="IPR022700">
    <property type="entry name" value="CLIP"/>
</dbReference>
<evidence type="ECO:0000313" key="16">
    <source>
        <dbReference type="EnsemblMetazoa" id="AMAM001925-PA"/>
    </source>
</evidence>
<dbReference type="PANTHER" id="PTHR24256">
    <property type="entry name" value="TRYPTASE-RELATED"/>
    <property type="match status" value="1"/>
</dbReference>
<feature type="domain" description="Peptidase S1" evidence="14">
    <location>
        <begin position="101"/>
        <end position="362"/>
    </location>
</feature>
<comment type="similarity">
    <text evidence="11 13">Belongs to the peptidase S1 family. CLIP subfamily.</text>
</comment>
<dbReference type="Gene3D" id="3.30.1640.30">
    <property type="match status" value="1"/>
</dbReference>
<dbReference type="GO" id="GO:0005576">
    <property type="term" value="C:extracellular region"/>
    <property type="evidence" value="ECO:0007669"/>
    <property type="project" value="UniProtKB-SubCell"/>
</dbReference>
<evidence type="ECO:0000313" key="17">
    <source>
        <dbReference type="Proteomes" id="UP000075901"/>
    </source>
</evidence>
<dbReference type="InterPro" id="IPR001314">
    <property type="entry name" value="Peptidase_S1A"/>
</dbReference>
<evidence type="ECO:0000256" key="6">
    <source>
        <dbReference type="ARBA" id="ARBA00022801"/>
    </source>
</evidence>
<dbReference type="SMART" id="SM00680">
    <property type="entry name" value="CLIP"/>
    <property type="match status" value="1"/>
</dbReference>
<evidence type="ECO:0000256" key="9">
    <source>
        <dbReference type="ARBA" id="ARBA00023157"/>
    </source>
</evidence>
<evidence type="ECO:0000256" key="2">
    <source>
        <dbReference type="ARBA" id="ARBA00022525"/>
    </source>
</evidence>
<evidence type="ECO:0000256" key="5">
    <source>
        <dbReference type="ARBA" id="ARBA00022729"/>
    </source>
</evidence>
<name>A0A182S8Q6_9DIPT</name>
<dbReference type="FunFam" id="2.40.10.10:FF:000002">
    <property type="entry name" value="Transmembrane protease serine"/>
    <property type="match status" value="1"/>
</dbReference>
<dbReference type="Pfam" id="PF00089">
    <property type="entry name" value="Trypsin"/>
    <property type="match status" value="1"/>
</dbReference>
<dbReference type="Gene3D" id="2.40.10.10">
    <property type="entry name" value="Trypsin-like serine proteases"/>
    <property type="match status" value="2"/>
</dbReference>
<dbReference type="EnsemblMetazoa" id="AMAM001925-RA">
    <property type="protein sequence ID" value="AMAM001925-PA"/>
    <property type="gene ID" value="AMAM001925"/>
</dbReference>
<keyword evidence="5 13" id="KW-0732">Signal</keyword>
<keyword evidence="8" id="KW-0391">Immunity</keyword>
<comment type="domain">
    <text evidence="13">The clip domain consists of 35-55 residues which are 'knitted' together usually by 3 conserved disulfide bonds forming a clip-like compact structure.</text>
</comment>
<keyword evidence="2 13" id="KW-0964">Secreted</keyword>
<comment type="subcellular location">
    <subcellularLocation>
        <location evidence="1 13">Secreted</location>
    </subcellularLocation>
</comment>
<dbReference type="GO" id="GO:0045087">
    <property type="term" value="P:innate immune response"/>
    <property type="evidence" value="ECO:0007669"/>
    <property type="project" value="UniProtKB-KW"/>
</dbReference>
<dbReference type="InterPro" id="IPR038565">
    <property type="entry name" value="CLIP_sf"/>
</dbReference>
<dbReference type="InterPro" id="IPR009003">
    <property type="entry name" value="Peptidase_S1_PA"/>
</dbReference>
<protein>
    <recommendedName>
        <fullName evidence="13">CLIP domain-containing serine protease</fullName>
        <ecNumber evidence="12">3.4.21.-</ecNumber>
    </recommendedName>
</protein>
<evidence type="ECO:0000256" key="11">
    <source>
        <dbReference type="ARBA" id="ARBA00024195"/>
    </source>
</evidence>
<reference evidence="17" key="1">
    <citation type="submission" date="2013-09" db="EMBL/GenBank/DDBJ databases">
        <title>The Genome Sequence of Anopheles maculatus species B.</title>
        <authorList>
            <consortium name="The Broad Institute Genomics Platform"/>
            <person name="Neafsey D.E."/>
            <person name="Besansky N."/>
            <person name="Howell P."/>
            <person name="Walton C."/>
            <person name="Young S.K."/>
            <person name="Zeng Q."/>
            <person name="Gargeya S."/>
            <person name="Fitzgerald M."/>
            <person name="Haas B."/>
            <person name="Abouelleil A."/>
            <person name="Allen A.W."/>
            <person name="Alvarado L."/>
            <person name="Arachchi H.M."/>
            <person name="Berlin A.M."/>
            <person name="Chapman S.B."/>
            <person name="Gainer-Dewar J."/>
            <person name="Goldberg J."/>
            <person name="Griggs A."/>
            <person name="Gujja S."/>
            <person name="Hansen M."/>
            <person name="Howarth C."/>
            <person name="Imamovic A."/>
            <person name="Ireland A."/>
            <person name="Larimer J."/>
            <person name="McCowan C."/>
            <person name="Murphy C."/>
            <person name="Pearson M."/>
            <person name="Poon T.W."/>
            <person name="Priest M."/>
            <person name="Roberts A."/>
            <person name="Saif S."/>
            <person name="Shea T."/>
            <person name="Sisk P."/>
            <person name="Sykes S."/>
            <person name="Wortman J."/>
            <person name="Nusbaum C."/>
            <person name="Birren B."/>
        </authorList>
    </citation>
    <scope>NUCLEOTIDE SEQUENCE [LARGE SCALE GENOMIC DNA]</scope>
    <source>
        <strain evidence="17">maculatus3</strain>
    </source>
</reference>
<evidence type="ECO:0000256" key="4">
    <source>
        <dbReference type="ARBA" id="ARBA00022670"/>
    </source>
</evidence>
<dbReference type="PROSITE" id="PS50240">
    <property type="entry name" value="TRYPSIN_DOM"/>
    <property type="match status" value="1"/>
</dbReference>
<dbReference type="FunFam" id="2.40.10.10:FF:000028">
    <property type="entry name" value="Serine protease easter"/>
    <property type="match status" value="1"/>
</dbReference>
<dbReference type="SUPFAM" id="SSF50494">
    <property type="entry name" value="Trypsin-like serine proteases"/>
    <property type="match status" value="1"/>
</dbReference>
<evidence type="ECO:0000256" key="13">
    <source>
        <dbReference type="RuleBase" id="RU366078"/>
    </source>
</evidence>
<dbReference type="VEuPathDB" id="VectorBase:AMAM001925"/>